<dbReference type="PROSITE" id="PS50075">
    <property type="entry name" value="CARRIER"/>
    <property type="match status" value="1"/>
</dbReference>
<dbReference type="InterPro" id="IPR009081">
    <property type="entry name" value="PP-bd_ACP"/>
</dbReference>
<evidence type="ECO:0000313" key="3">
    <source>
        <dbReference type="Proteomes" id="UP000466345"/>
    </source>
</evidence>
<comment type="caution">
    <text evidence="2">The sequence shown here is derived from an EMBL/GenBank/DDBJ whole genome shotgun (WGS) entry which is preliminary data.</text>
</comment>
<sequence>MTPTEESLTALWTQALGAAPESVDTEFFAAGGTSLALVQLLAGVEDAWGVELPLDRLFAEGFSVRGAAAALDESLLGGLSAEELEVLQAELDGMSEDEVSALLGDAEAPSGQQA</sequence>
<feature type="domain" description="Carrier" evidence="1">
    <location>
        <begin position="1"/>
        <end position="75"/>
    </location>
</feature>
<dbReference type="Gene3D" id="1.10.1200.10">
    <property type="entry name" value="ACP-like"/>
    <property type="match status" value="1"/>
</dbReference>
<dbReference type="EMBL" id="WEGJ01000002">
    <property type="protein sequence ID" value="MQY10742.1"/>
    <property type="molecule type" value="Genomic_DNA"/>
</dbReference>
<dbReference type="Proteomes" id="UP000466345">
    <property type="component" value="Unassembled WGS sequence"/>
</dbReference>
<protein>
    <recommendedName>
        <fullName evidence="1">Carrier domain-containing protein</fullName>
    </recommendedName>
</protein>
<organism evidence="2 3">
    <name type="scientific">Streptomyces smaragdinus</name>
    <dbReference type="NCBI Taxonomy" id="2585196"/>
    <lineage>
        <taxon>Bacteria</taxon>
        <taxon>Bacillati</taxon>
        <taxon>Actinomycetota</taxon>
        <taxon>Actinomycetes</taxon>
        <taxon>Kitasatosporales</taxon>
        <taxon>Streptomycetaceae</taxon>
        <taxon>Streptomyces</taxon>
    </lineage>
</organism>
<name>A0A7K0CCB0_9ACTN</name>
<evidence type="ECO:0000313" key="2">
    <source>
        <dbReference type="EMBL" id="MQY10742.1"/>
    </source>
</evidence>
<proteinExistence type="predicted"/>
<evidence type="ECO:0000259" key="1">
    <source>
        <dbReference type="PROSITE" id="PS50075"/>
    </source>
</evidence>
<dbReference type="SUPFAM" id="SSF47336">
    <property type="entry name" value="ACP-like"/>
    <property type="match status" value="1"/>
</dbReference>
<accession>A0A7K0CCB0</accession>
<dbReference type="Pfam" id="PF00550">
    <property type="entry name" value="PP-binding"/>
    <property type="match status" value="1"/>
</dbReference>
<gene>
    <name evidence="2" type="ORF">SRB5_08550</name>
</gene>
<dbReference type="RefSeq" id="WP_194292823.1">
    <property type="nucleotide sequence ID" value="NZ_WEGJ01000002.1"/>
</dbReference>
<reference evidence="2 3" key="1">
    <citation type="submission" date="2019-10" db="EMBL/GenBank/DDBJ databases">
        <title>Streptomyces smaragdinus sp. nov. and Streptomyces fabii sp. nov., isolated from the gut of fungus growing-termite Macrotermes natalensis.</title>
        <authorList>
            <person name="Schwitalla J."/>
            <person name="Benndorf R."/>
            <person name="Martin K."/>
            <person name="De Beer W."/>
            <person name="Kaster A.-K."/>
            <person name="Vollmers J."/>
            <person name="Poulsen M."/>
            <person name="Beemelmanns C."/>
        </authorList>
    </citation>
    <scope>NUCLEOTIDE SEQUENCE [LARGE SCALE GENOMIC DNA]</scope>
    <source>
        <strain evidence="2 3">RB5</strain>
    </source>
</reference>
<dbReference type="InterPro" id="IPR036736">
    <property type="entry name" value="ACP-like_sf"/>
</dbReference>
<keyword evidence="3" id="KW-1185">Reference proteome</keyword>
<dbReference type="AlphaFoldDB" id="A0A7K0CCB0"/>